<protein>
    <submittedName>
        <fullName evidence="2">Uncharacterized protein</fullName>
    </submittedName>
</protein>
<keyword evidence="3" id="KW-1185">Reference proteome</keyword>
<dbReference type="STRING" id="860228.Ccan_02790"/>
<feature type="transmembrane region" description="Helical" evidence="1">
    <location>
        <begin position="6"/>
        <end position="28"/>
    </location>
</feature>
<dbReference type="KEGG" id="ccm:Ccan_02790"/>
<keyword evidence="1" id="KW-0472">Membrane</keyword>
<dbReference type="Proteomes" id="UP000008895">
    <property type="component" value="Chromosome"/>
</dbReference>
<evidence type="ECO:0000256" key="1">
    <source>
        <dbReference type="SAM" id="Phobius"/>
    </source>
</evidence>
<dbReference type="EMBL" id="CP002113">
    <property type="protein sequence ID" value="AEK22401.1"/>
    <property type="molecule type" value="Genomic_DNA"/>
</dbReference>
<organism evidence="2 3">
    <name type="scientific">Capnocytophaga canimorsus (strain 5)</name>
    <dbReference type="NCBI Taxonomy" id="860228"/>
    <lineage>
        <taxon>Bacteria</taxon>
        <taxon>Pseudomonadati</taxon>
        <taxon>Bacteroidota</taxon>
        <taxon>Flavobacteriia</taxon>
        <taxon>Flavobacteriales</taxon>
        <taxon>Flavobacteriaceae</taxon>
        <taxon>Capnocytophaga</taxon>
    </lineage>
</organism>
<evidence type="ECO:0000313" key="3">
    <source>
        <dbReference type="Proteomes" id="UP000008895"/>
    </source>
</evidence>
<dbReference type="HOGENOM" id="CLU_3115831_0_0_10"/>
<keyword evidence="1" id="KW-0812">Transmembrane</keyword>
<gene>
    <name evidence="2" type="ordered locus">Ccan_02790</name>
</gene>
<evidence type="ECO:0000313" key="2">
    <source>
        <dbReference type="EMBL" id="AEK22401.1"/>
    </source>
</evidence>
<name>F9YQW4_CAPCC</name>
<keyword evidence="1" id="KW-1133">Transmembrane helix</keyword>
<proteinExistence type="predicted"/>
<reference evidence="2 3" key="1">
    <citation type="journal article" date="2011" name="J. Bacteriol.">
        <title>Complete genome sequence of the dog commensal and human pathogen Capnocytophaga canimorsus strain 5.</title>
        <authorList>
            <person name="Manfredi P."/>
            <person name="Pagni M."/>
            <person name="Cornelis G.R."/>
        </authorList>
    </citation>
    <scope>NUCLEOTIDE SEQUENCE [LARGE SCALE GENOMIC DNA]</scope>
    <source>
        <strain evidence="3">5</strain>
    </source>
</reference>
<accession>F9YQW4</accession>
<sequence length="50" mass="5896">MGMSVIFTHCLLKNMFCLAFLLCAYKIFFLTLHPEIIVYNNDVYNEKSFV</sequence>
<dbReference type="AlphaFoldDB" id="F9YQW4"/>